<protein>
    <submittedName>
        <fullName evidence="5">Cyclin mcs2</fullName>
    </submittedName>
</protein>
<accession>R4X964</accession>
<evidence type="ECO:0000256" key="2">
    <source>
        <dbReference type="RuleBase" id="RU000383"/>
    </source>
</evidence>
<dbReference type="GO" id="GO:0016538">
    <property type="term" value="F:cyclin-dependent protein serine/threonine kinase regulator activity"/>
    <property type="evidence" value="ECO:0007669"/>
    <property type="project" value="InterPro"/>
</dbReference>
<evidence type="ECO:0000313" key="5">
    <source>
        <dbReference type="EMBL" id="CCG80712.1"/>
    </source>
</evidence>
<name>R4X964_TAPDE</name>
<feature type="region of interest" description="Disordered" evidence="3">
    <location>
        <begin position="303"/>
        <end position="338"/>
    </location>
</feature>
<dbReference type="Pfam" id="PF00134">
    <property type="entry name" value="Cyclin_N"/>
    <property type="match status" value="1"/>
</dbReference>
<dbReference type="Gene3D" id="1.10.472.10">
    <property type="entry name" value="Cyclin-like"/>
    <property type="match status" value="2"/>
</dbReference>
<feature type="domain" description="Cyclin-like" evidence="4">
    <location>
        <begin position="76"/>
        <end position="158"/>
    </location>
</feature>
<dbReference type="InterPro" id="IPR006671">
    <property type="entry name" value="Cyclin_N"/>
</dbReference>
<dbReference type="InterPro" id="IPR013763">
    <property type="entry name" value="Cyclin-like_dom"/>
</dbReference>
<dbReference type="InterPro" id="IPR031658">
    <property type="entry name" value="Cyclin_C_2"/>
</dbReference>
<evidence type="ECO:0000259" key="4">
    <source>
        <dbReference type="SMART" id="SM00385"/>
    </source>
</evidence>
<dbReference type="Pfam" id="PF16899">
    <property type="entry name" value="Cyclin_C_2"/>
    <property type="match status" value="1"/>
</dbReference>
<evidence type="ECO:0000313" key="6">
    <source>
        <dbReference type="Proteomes" id="UP000013776"/>
    </source>
</evidence>
<comment type="similarity">
    <text evidence="2">Belongs to the cyclin family.</text>
</comment>
<dbReference type="STRING" id="1097556.R4X964"/>
<keyword evidence="1 2" id="KW-0195">Cyclin</keyword>
<dbReference type="CDD" id="cd20524">
    <property type="entry name" value="CYCLIN_CCNH_rpt1"/>
    <property type="match status" value="1"/>
</dbReference>
<dbReference type="AlphaFoldDB" id="R4X964"/>
<dbReference type="InterPro" id="IPR043198">
    <property type="entry name" value="Cyclin/Ssn8"/>
</dbReference>
<dbReference type="OrthoDB" id="340962at2759"/>
<evidence type="ECO:0000256" key="1">
    <source>
        <dbReference type="ARBA" id="ARBA00023127"/>
    </source>
</evidence>
<organism evidence="5 6">
    <name type="scientific">Taphrina deformans (strain PYCC 5710 / ATCC 11124 / CBS 356.35 / IMI 108563 / JCM 9778 / NBRC 8474)</name>
    <name type="common">Peach leaf curl fungus</name>
    <name type="synonym">Lalaria deformans</name>
    <dbReference type="NCBI Taxonomy" id="1097556"/>
    <lineage>
        <taxon>Eukaryota</taxon>
        <taxon>Fungi</taxon>
        <taxon>Dikarya</taxon>
        <taxon>Ascomycota</taxon>
        <taxon>Taphrinomycotina</taxon>
        <taxon>Taphrinomycetes</taxon>
        <taxon>Taphrinales</taxon>
        <taxon>Taphrinaceae</taxon>
        <taxon>Taphrina</taxon>
    </lineage>
</organism>
<dbReference type="PANTHER" id="PTHR10026">
    <property type="entry name" value="CYCLIN"/>
    <property type="match status" value="1"/>
</dbReference>
<sequence>MPTAVATVYEESSQHKRWTFQRDDLVTKRQSLNEATVSLVKENIQEDLEISGNAPAKDPEFPNTEEELLIVNYYAAKVYDTGAVFTLPSHLKATAAAYLKRFYLVKSPLQYHPKSIMITSLFLATKTCEHHVDLDTFVAKFPKQTKESVLEHEFMISSTIGFDFVHWSAYRPLYGFVLDIESTVDSEDGHQKSGKARVARSSRMHDTAKSLINATIWSDLPFLYSPSDLALAALHKADADFLAQYLNIKGLSKLLPFLDTIGTELIEVSKTRFDGPEVMAKVKAADRKLYYSSDPALKPGSALYKKRAEDRAEENTTKRLKKSEASRENLGTFGDILS</sequence>
<keyword evidence="6" id="KW-1185">Reference proteome</keyword>
<feature type="compositionally biased region" description="Basic and acidic residues" evidence="3">
    <location>
        <begin position="306"/>
        <end position="327"/>
    </location>
</feature>
<gene>
    <name evidence="5" type="ORF">TAPDE_000261</name>
</gene>
<dbReference type="Proteomes" id="UP000013776">
    <property type="component" value="Unassembled WGS sequence"/>
</dbReference>
<dbReference type="CDD" id="cd20525">
    <property type="entry name" value="CYCLIN_CCNH_rpt2"/>
    <property type="match status" value="1"/>
</dbReference>
<dbReference type="eggNOG" id="KOG2496">
    <property type="taxonomic scope" value="Eukaryota"/>
</dbReference>
<evidence type="ECO:0000256" key="3">
    <source>
        <dbReference type="SAM" id="MobiDB-lite"/>
    </source>
</evidence>
<proteinExistence type="inferred from homology"/>
<dbReference type="SUPFAM" id="SSF47954">
    <property type="entry name" value="Cyclin-like"/>
    <property type="match status" value="2"/>
</dbReference>
<dbReference type="VEuPathDB" id="FungiDB:TAPDE_000261"/>
<reference evidence="5 6" key="1">
    <citation type="journal article" date="2013" name="MBio">
        <title>Genome sequencing of the plant pathogen Taphrina deformans, the causal agent of peach leaf curl.</title>
        <authorList>
            <person name="Cisse O.H."/>
            <person name="Almeida J.M.G.C.F."/>
            <person name="Fonseca A."/>
            <person name="Kumar A.A."/>
            <person name="Salojaervi J."/>
            <person name="Overmyer K."/>
            <person name="Hauser P.M."/>
            <person name="Pagni M."/>
        </authorList>
    </citation>
    <scope>NUCLEOTIDE SEQUENCE [LARGE SCALE GENOMIC DNA]</scope>
    <source>
        <strain evidence="6">PYCC 5710 / ATCC 11124 / CBS 356.35 / IMI 108563 / JCM 9778 / NBRC 8474</strain>
    </source>
</reference>
<dbReference type="GO" id="GO:0006357">
    <property type="term" value="P:regulation of transcription by RNA polymerase II"/>
    <property type="evidence" value="ECO:0007669"/>
    <property type="project" value="InterPro"/>
</dbReference>
<dbReference type="EMBL" id="CAHR02000005">
    <property type="protein sequence ID" value="CCG80712.1"/>
    <property type="molecule type" value="Genomic_DNA"/>
</dbReference>
<comment type="caution">
    <text evidence="5">The sequence shown here is derived from an EMBL/GenBank/DDBJ whole genome shotgun (WGS) entry which is preliminary data.</text>
</comment>
<dbReference type="SMART" id="SM00385">
    <property type="entry name" value="CYCLIN"/>
    <property type="match status" value="1"/>
</dbReference>
<dbReference type="InterPro" id="IPR036915">
    <property type="entry name" value="Cyclin-like_sf"/>
</dbReference>